<dbReference type="Proteomes" id="UP001172680">
    <property type="component" value="Unassembled WGS sequence"/>
</dbReference>
<dbReference type="EMBL" id="JAPDRP010000011">
    <property type="protein sequence ID" value="KAJ9643627.1"/>
    <property type="molecule type" value="Genomic_DNA"/>
</dbReference>
<organism evidence="1 2">
    <name type="scientific">Coniosporium tulheliwenetii</name>
    <dbReference type="NCBI Taxonomy" id="3383036"/>
    <lineage>
        <taxon>Eukaryota</taxon>
        <taxon>Fungi</taxon>
        <taxon>Dikarya</taxon>
        <taxon>Ascomycota</taxon>
        <taxon>Pezizomycotina</taxon>
        <taxon>Dothideomycetes</taxon>
        <taxon>Dothideomycetes incertae sedis</taxon>
        <taxon>Coniosporium</taxon>
    </lineage>
</organism>
<accession>A0ACC2Z8L0</accession>
<comment type="caution">
    <text evidence="1">The sequence shown here is derived from an EMBL/GenBank/DDBJ whole genome shotgun (WGS) entry which is preliminary data.</text>
</comment>
<keyword evidence="2" id="KW-1185">Reference proteome</keyword>
<gene>
    <name evidence="1" type="ORF">H2199_004306</name>
</gene>
<evidence type="ECO:0000313" key="2">
    <source>
        <dbReference type="Proteomes" id="UP001172680"/>
    </source>
</evidence>
<evidence type="ECO:0000313" key="1">
    <source>
        <dbReference type="EMBL" id="KAJ9643627.1"/>
    </source>
</evidence>
<name>A0ACC2Z8L0_9PEZI</name>
<proteinExistence type="predicted"/>
<reference evidence="1" key="1">
    <citation type="submission" date="2022-10" db="EMBL/GenBank/DDBJ databases">
        <title>Culturing micro-colonial fungi from biological soil crusts in the Mojave desert and describing Neophaeococcomyces mojavensis, and introducing the new genera and species Taxawa tesnikishii.</title>
        <authorList>
            <person name="Kurbessoian T."/>
            <person name="Stajich J.E."/>
        </authorList>
    </citation>
    <scope>NUCLEOTIDE SEQUENCE</scope>
    <source>
        <strain evidence="1">JES_115</strain>
    </source>
</reference>
<sequence length="202" mass="22123">MALLSPGIAQGYKAIISEFGSVGGAFEAIVKWLFAIPVIAVTKLTRWLLDLPGQSAACFGLLSQNIKEESSSREAPEKPSDSALWRPHSGISWRYRPPKAESHKLKAITKRRSTRLEDLLCCYPIIASVATNLHYVDLLELSLVSRAVRAELVLEGDNGPSFKVFQKHTSSTAGYAGITPRSVQASLHGMLFHEETAGRSFQ</sequence>
<protein>
    <submittedName>
        <fullName evidence="1">Uncharacterized protein</fullName>
    </submittedName>
</protein>